<proteinExistence type="predicted"/>
<feature type="region of interest" description="Disordered" evidence="2">
    <location>
        <begin position="89"/>
        <end position="156"/>
    </location>
</feature>
<sequence>MPPTGPRRPGCENCRARHLKCDGNKPCAQCVKKRIQCTRNLRVRFRHNSSSSGSHPEFSDSQVWCKTSGKRLKFLDQSLEVARFYEDDSESDAADARPHRAGSSPSPFHGAGEPGNVPKTDVWGIDGLSMRNADDESIPNTSSGFPGPASEAPRLAFGGAQPSVPLLAATTPPCTLHGVLDNERRNYSLESRSTLSPYSVLQYGASPRLDVAGAPLNERGKAELFRYFVNNVGPAFDVYDPNKYFTERIPSLATLSLPLLELILAVSAWHSHATKGDVQRGTKLDMNLNQLVLTGIDGDALDVALLLHQFLLNMDGAKSEYQITAGSPSDMLGSPLSSRSLETFHDDILWARLRQEMFWAVLNQEPLTMNLDRSHLEPLTRLRNDRARANKMLVELMDTIQYCFGADKNTSTYDRLLESSSTWMVTNPSSFTPVMIRRRQPGEVFPEIWLLNDCVAAGLQYFHLARIFLVVYDPRVPQLCRARKQASRWIEAQTKNDLEIICGIADSISDINPMHISACMAISMVGDRFTNPDQQHALFDMLVKTTNKYGLSTESAQRHLLEAWGWPTSRG</sequence>
<dbReference type="PANTHER" id="PTHR37534">
    <property type="entry name" value="TRANSCRIPTIONAL ACTIVATOR PROTEIN UGA3"/>
    <property type="match status" value="1"/>
</dbReference>
<dbReference type="GO" id="GO:0005634">
    <property type="term" value="C:nucleus"/>
    <property type="evidence" value="ECO:0007669"/>
    <property type="project" value="TreeGrafter"/>
</dbReference>
<dbReference type="Pfam" id="PF00172">
    <property type="entry name" value="Zn_clus"/>
    <property type="match status" value="1"/>
</dbReference>
<evidence type="ECO:0000259" key="3">
    <source>
        <dbReference type="PROSITE" id="PS50048"/>
    </source>
</evidence>
<evidence type="ECO:0000313" key="4">
    <source>
        <dbReference type="EMBL" id="KAH6896534.1"/>
    </source>
</evidence>
<name>A0A9P8WCK3_9HYPO</name>
<comment type="caution">
    <text evidence="4">The sequence shown here is derived from an EMBL/GenBank/DDBJ whole genome shotgun (WGS) entry which is preliminary data.</text>
</comment>
<dbReference type="GO" id="GO:0000976">
    <property type="term" value="F:transcription cis-regulatory region binding"/>
    <property type="evidence" value="ECO:0007669"/>
    <property type="project" value="TreeGrafter"/>
</dbReference>
<evidence type="ECO:0000256" key="2">
    <source>
        <dbReference type="SAM" id="MobiDB-lite"/>
    </source>
</evidence>
<protein>
    <recommendedName>
        <fullName evidence="3">Zn(2)-C6 fungal-type domain-containing protein</fullName>
    </recommendedName>
</protein>
<dbReference type="InterPro" id="IPR001138">
    <property type="entry name" value="Zn2Cys6_DnaBD"/>
</dbReference>
<accession>A0A9P8WCK3</accession>
<dbReference type="Gene3D" id="4.10.240.10">
    <property type="entry name" value="Zn(2)-C6 fungal-type DNA-binding domain"/>
    <property type="match status" value="1"/>
</dbReference>
<dbReference type="GO" id="GO:0000981">
    <property type="term" value="F:DNA-binding transcription factor activity, RNA polymerase II-specific"/>
    <property type="evidence" value="ECO:0007669"/>
    <property type="project" value="InterPro"/>
</dbReference>
<evidence type="ECO:0000313" key="5">
    <source>
        <dbReference type="Proteomes" id="UP000777438"/>
    </source>
</evidence>
<reference evidence="4 5" key="1">
    <citation type="journal article" date="2021" name="Nat. Commun.">
        <title>Genetic determinants of endophytism in the Arabidopsis root mycobiome.</title>
        <authorList>
            <person name="Mesny F."/>
            <person name="Miyauchi S."/>
            <person name="Thiergart T."/>
            <person name="Pickel B."/>
            <person name="Atanasova L."/>
            <person name="Karlsson M."/>
            <person name="Huettel B."/>
            <person name="Barry K.W."/>
            <person name="Haridas S."/>
            <person name="Chen C."/>
            <person name="Bauer D."/>
            <person name="Andreopoulos W."/>
            <person name="Pangilinan J."/>
            <person name="LaButti K."/>
            <person name="Riley R."/>
            <person name="Lipzen A."/>
            <person name="Clum A."/>
            <person name="Drula E."/>
            <person name="Henrissat B."/>
            <person name="Kohler A."/>
            <person name="Grigoriev I.V."/>
            <person name="Martin F.M."/>
            <person name="Hacquard S."/>
        </authorList>
    </citation>
    <scope>NUCLEOTIDE SEQUENCE [LARGE SCALE GENOMIC DNA]</scope>
    <source>
        <strain evidence="4 5">MPI-CAGE-CH-0241</strain>
    </source>
</reference>
<keyword evidence="5" id="KW-1185">Reference proteome</keyword>
<dbReference type="PROSITE" id="PS00463">
    <property type="entry name" value="ZN2_CY6_FUNGAL_1"/>
    <property type="match status" value="1"/>
</dbReference>
<dbReference type="GO" id="GO:0008270">
    <property type="term" value="F:zinc ion binding"/>
    <property type="evidence" value="ECO:0007669"/>
    <property type="project" value="InterPro"/>
</dbReference>
<dbReference type="EMBL" id="JAGPYM010000003">
    <property type="protein sequence ID" value="KAH6896534.1"/>
    <property type="molecule type" value="Genomic_DNA"/>
</dbReference>
<dbReference type="GO" id="GO:0045944">
    <property type="term" value="P:positive regulation of transcription by RNA polymerase II"/>
    <property type="evidence" value="ECO:0007669"/>
    <property type="project" value="TreeGrafter"/>
</dbReference>
<dbReference type="InterPro" id="IPR036864">
    <property type="entry name" value="Zn2-C6_fun-type_DNA-bd_sf"/>
</dbReference>
<dbReference type="OrthoDB" id="4525710at2759"/>
<dbReference type="AlphaFoldDB" id="A0A9P8WCK3"/>
<dbReference type="SUPFAM" id="SSF57701">
    <property type="entry name" value="Zn2/Cys6 DNA-binding domain"/>
    <property type="match status" value="1"/>
</dbReference>
<organism evidence="4 5">
    <name type="scientific">Thelonectria olida</name>
    <dbReference type="NCBI Taxonomy" id="1576542"/>
    <lineage>
        <taxon>Eukaryota</taxon>
        <taxon>Fungi</taxon>
        <taxon>Dikarya</taxon>
        <taxon>Ascomycota</taxon>
        <taxon>Pezizomycotina</taxon>
        <taxon>Sordariomycetes</taxon>
        <taxon>Hypocreomycetidae</taxon>
        <taxon>Hypocreales</taxon>
        <taxon>Nectriaceae</taxon>
        <taxon>Thelonectria</taxon>
    </lineage>
</organism>
<dbReference type="PROSITE" id="PS50048">
    <property type="entry name" value="ZN2_CY6_FUNGAL_2"/>
    <property type="match status" value="1"/>
</dbReference>
<dbReference type="SMART" id="SM00066">
    <property type="entry name" value="GAL4"/>
    <property type="match status" value="1"/>
</dbReference>
<feature type="domain" description="Zn(2)-C6 fungal-type" evidence="3">
    <location>
        <begin position="10"/>
        <end position="39"/>
    </location>
</feature>
<gene>
    <name evidence="4" type="ORF">B0T10DRAFT_159057</name>
</gene>
<evidence type="ECO:0000256" key="1">
    <source>
        <dbReference type="ARBA" id="ARBA00023242"/>
    </source>
</evidence>
<keyword evidence="1" id="KW-0539">Nucleus</keyword>
<dbReference type="Proteomes" id="UP000777438">
    <property type="component" value="Unassembled WGS sequence"/>
</dbReference>
<dbReference type="CDD" id="cd00067">
    <property type="entry name" value="GAL4"/>
    <property type="match status" value="1"/>
</dbReference>
<dbReference type="PANTHER" id="PTHR37534:SF2">
    <property type="entry name" value="N-ACETYLTRANSFERASE DOMAIN-CONTAINING PROTEIN"/>
    <property type="match status" value="1"/>
</dbReference>